<dbReference type="InterPro" id="IPR017150">
    <property type="entry name" value="Pept_M20_glutamate_carboxypep"/>
</dbReference>
<organism evidence="9 10">
    <name type="scientific">Acinetobacter johnsonii SH046</name>
    <dbReference type="NCBI Taxonomy" id="575586"/>
    <lineage>
        <taxon>Bacteria</taxon>
        <taxon>Pseudomonadati</taxon>
        <taxon>Pseudomonadota</taxon>
        <taxon>Gammaproteobacteria</taxon>
        <taxon>Moraxellales</taxon>
        <taxon>Moraxellaceae</taxon>
        <taxon>Acinetobacter</taxon>
    </lineage>
</organism>
<evidence type="ECO:0000256" key="3">
    <source>
        <dbReference type="ARBA" id="ARBA00022801"/>
    </source>
</evidence>
<dbReference type="InterPro" id="IPR050072">
    <property type="entry name" value="Peptidase_M20A"/>
</dbReference>
<dbReference type="GO" id="GO:0004180">
    <property type="term" value="F:carboxypeptidase activity"/>
    <property type="evidence" value="ECO:0007669"/>
    <property type="project" value="UniProtKB-KW"/>
</dbReference>
<dbReference type="Gene3D" id="3.30.70.360">
    <property type="match status" value="1"/>
</dbReference>
<keyword evidence="4" id="KW-0862">Zinc</keyword>
<keyword evidence="5" id="KW-0170">Cobalt</keyword>
<dbReference type="GO" id="GO:0046872">
    <property type="term" value="F:metal ion binding"/>
    <property type="evidence" value="ECO:0007669"/>
    <property type="project" value="UniProtKB-KW"/>
</dbReference>
<evidence type="ECO:0000313" key="9">
    <source>
        <dbReference type="EMBL" id="EEY96294.1"/>
    </source>
</evidence>
<sequence length="432" mass="46833">MSMSNKIQFQLKKLPLISCALLSCLAFGQVHAVSNDQVKQLVESEKKNYLNTLEALVNIESGSKDLVGVSKIAKYVAEQLKTTGAEVSIVEAKDIYRMDDTPQQTGPMVKAVLKGKGSSKIMLIAHMDTVYLTGMLKDQPFKMEGDKVFGLGILDDKQGVAAIIHTLDLLKKLNYQDYGMITVLLNSDEEISSPGSRKLITETAQDQDVVLSFEGGGKDGSLRLATSGIGAAYLEVHGKSAHAGVKPEAGINALTELSHQILQLQDLSNPKTGLKLNWTVASAGKVRNVIPDLATAQADVRALQVKDFQQVERVLQERIKRKKLADSEVKLKFEMRRPPLMANPQAKKLAEQAQLIYKNDFNLPMKVLAEATGGGTDAAFAGLNSKAAILEGMGLSGDGAHSNNAEYILVESIVPRLYLATKLIMDLSTAQK</sequence>
<evidence type="ECO:0000259" key="8">
    <source>
        <dbReference type="Pfam" id="PF07687"/>
    </source>
</evidence>
<feature type="active site" evidence="6">
    <location>
        <position position="128"/>
    </location>
</feature>
<comment type="cofactor">
    <cofactor evidence="1">
        <name>Zn(2+)</name>
        <dbReference type="ChEBI" id="CHEBI:29105"/>
    </cofactor>
</comment>
<dbReference type="SUPFAM" id="SSF53187">
    <property type="entry name" value="Zn-dependent exopeptidases"/>
    <property type="match status" value="1"/>
</dbReference>
<keyword evidence="3 9" id="KW-0378">Hydrolase</keyword>
<feature type="domain" description="Peptidase M20 dimerisation" evidence="8">
    <location>
        <begin position="225"/>
        <end position="324"/>
    </location>
</feature>
<proteinExistence type="predicted"/>
<evidence type="ECO:0000256" key="6">
    <source>
        <dbReference type="PIRSR" id="PIRSR037238-1"/>
    </source>
</evidence>
<protein>
    <submittedName>
        <fullName evidence="9">Glutamate carboxypeptidase</fullName>
        <ecNumber evidence="9">3.4.17.11</ecNumber>
    </submittedName>
</protein>
<keyword evidence="7" id="KW-0732">Signal</keyword>
<evidence type="ECO:0000256" key="4">
    <source>
        <dbReference type="ARBA" id="ARBA00022833"/>
    </source>
</evidence>
<feature type="chain" id="PRO_5003014787" evidence="7">
    <location>
        <begin position="33"/>
        <end position="432"/>
    </location>
</feature>
<dbReference type="NCBIfam" id="NF004788">
    <property type="entry name" value="PRK06133.1"/>
    <property type="match status" value="1"/>
</dbReference>
<keyword evidence="2" id="KW-0479">Metal-binding</keyword>
<evidence type="ECO:0000256" key="5">
    <source>
        <dbReference type="ARBA" id="ARBA00023285"/>
    </source>
</evidence>
<feature type="active site" description="Proton acceptor" evidence="6">
    <location>
        <position position="189"/>
    </location>
</feature>
<dbReference type="PIRSF" id="PIRSF037238">
    <property type="entry name" value="Carboxypeptidase_G2"/>
    <property type="match status" value="1"/>
</dbReference>
<dbReference type="Proteomes" id="UP000012047">
    <property type="component" value="Unassembled WGS sequence"/>
</dbReference>
<accession>D0SDT9</accession>
<dbReference type="AlphaFoldDB" id="D0SDT9"/>
<keyword evidence="9" id="KW-0121">Carboxypeptidase</keyword>
<evidence type="ECO:0000256" key="7">
    <source>
        <dbReference type="SAM" id="SignalP"/>
    </source>
</evidence>
<dbReference type="Pfam" id="PF07687">
    <property type="entry name" value="M20_dimer"/>
    <property type="match status" value="1"/>
</dbReference>
<dbReference type="Pfam" id="PF01546">
    <property type="entry name" value="Peptidase_M20"/>
    <property type="match status" value="1"/>
</dbReference>
<reference evidence="10" key="1">
    <citation type="journal article" date="2012" name="PLoS ONE">
        <title>The success of Acinetobacter species; genetic, metabolic and virulence attributes.</title>
        <authorList>
            <person name="Peleg A.Y."/>
            <person name="de Breij A."/>
            <person name="Adams M.D."/>
            <person name="Cerqueira G.M."/>
            <person name="Mocali S."/>
            <person name="Galardini M."/>
            <person name="Nibbering P.H."/>
            <person name="Earl A.M."/>
            <person name="Ward D.V."/>
            <person name="Paterson D.L."/>
            <person name="Seifert H."/>
            <person name="Dijkshoorn L."/>
        </authorList>
    </citation>
    <scope>NUCLEOTIDE SEQUENCE [LARGE SCALE GENOMIC DNA]</scope>
    <source>
        <strain evidence="10">SH046</strain>
    </source>
</reference>
<dbReference type="InterPro" id="IPR001261">
    <property type="entry name" value="ArgE/DapE_CS"/>
</dbReference>
<evidence type="ECO:0000256" key="2">
    <source>
        <dbReference type="ARBA" id="ARBA00022723"/>
    </source>
</evidence>
<dbReference type="EMBL" id="GG704966">
    <property type="protein sequence ID" value="EEY96294.1"/>
    <property type="molecule type" value="Genomic_DNA"/>
</dbReference>
<dbReference type="Gene3D" id="3.40.630.10">
    <property type="entry name" value="Zn peptidases"/>
    <property type="match status" value="1"/>
</dbReference>
<feature type="signal peptide" evidence="7">
    <location>
        <begin position="1"/>
        <end position="32"/>
    </location>
</feature>
<dbReference type="HOGENOM" id="CLU_021802_7_2_6"/>
<dbReference type="InterPro" id="IPR011650">
    <property type="entry name" value="Peptidase_M20_dimer"/>
</dbReference>
<dbReference type="InterPro" id="IPR002933">
    <property type="entry name" value="Peptidase_M20"/>
</dbReference>
<keyword evidence="9" id="KW-0645">Protease</keyword>
<dbReference type="CDD" id="cd03885">
    <property type="entry name" value="M20_CPDG2"/>
    <property type="match status" value="1"/>
</dbReference>
<dbReference type="eggNOG" id="COG0624">
    <property type="taxonomic scope" value="Bacteria"/>
</dbReference>
<dbReference type="PROSITE" id="PS00758">
    <property type="entry name" value="ARGE_DAPE_CPG2_1"/>
    <property type="match status" value="1"/>
</dbReference>
<gene>
    <name evidence="9" type="ORF">HMPREF0016_02012</name>
</gene>
<dbReference type="PANTHER" id="PTHR43808:SF10">
    <property type="entry name" value="BLL3749 PROTEIN"/>
    <property type="match status" value="1"/>
</dbReference>
<name>D0SDT9_ACIJO</name>
<dbReference type="PANTHER" id="PTHR43808">
    <property type="entry name" value="ACETYLORNITHINE DEACETYLASE"/>
    <property type="match status" value="1"/>
</dbReference>
<evidence type="ECO:0000256" key="1">
    <source>
        <dbReference type="ARBA" id="ARBA00001947"/>
    </source>
</evidence>
<dbReference type="InterPro" id="IPR036264">
    <property type="entry name" value="Bact_exopeptidase_dim_dom"/>
</dbReference>
<dbReference type="EC" id="3.4.17.11" evidence="9"/>
<evidence type="ECO:0000313" key="10">
    <source>
        <dbReference type="Proteomes" id="UP000012047"/>
    </source>
</evidence>
<dbReference type="SUPFAM" id="SSF55031">
    <property type="entry name" value="Bacterial exopeptidase dimerisation domain"/>
    <property type="match status" value="1"/>
</dbReference>
<dbReference type="PROSITE" id="PS51257">
    <property type="entry name" value="PROKAR_LIPOPROTEIN"/>
    <property type="match status" value="1"/>
</dbReference>